<reference evidence="2" key="1">
    <citation type="submission" date="2023-07" db="EMBL/GenBank/DDBJ databases">
        <title>Shewanella mangrovi sp. nov., an acetaldehyde- degrading bacterium isolated from mangrove sediment.</title>
        <authorList>
            <person name="Liu Y."/>
        </authorList>
    </citation>
    <scope>NUCLEOTIDE SEQUENCE [LARGE SCALE GENOMIC DNA]</scope>
    <source>
        <strain evidence="2">C32</strain>
    </source>
</reference>
<evidence type="ECO:0000313" key="2">
    <source>
        <dbReference type="Proteomes" id="UP001201549"/>
    </source>
</evidence>
<gene>
    <name evidence="1" type="ORF">L9G74_18880</name>
</gene>
<dbReference type="EMBL" id="JAKOGG010000022">
    <property type="protein sequence ID" value="MCS4558504.1"/>
    <property type="molecule type" value="Genomic_DNA"/>
</dbReference>
<sequence length="123" mass="13789">MDCQSTRTRTARIAHLCCECDQTINQGEQYAFTSGVWDGEPASFKTCQNCWEIHAQTSRYVNLTPSEGDDYPCFGGLINWFDNRMSFDYQGEAFVLDMADAIDVPPQQLATLLCIELSEEAAA</sequence>
<name>A0ABT2FQ79_9GAMM</name>
<comment type="caution">
    <text evidence="1">The sequence shown here is derived from an EMBL/GenBank/DDBJ whole genome shotgun (WGS) entry which is preliminary data.</text>
</comment>
<dbReference type="Proteomes" id="UP001201549">
    <property type="component" value="Unassembled WGS sequence"/>
</dbReference>
<accession>A0ABT2FQ79</accession>
<proteinExistence type="predicted"/>
<protein>
    <submittedName>
        <fullName evidence="1">Uncharacterized protein</fullName>
    </submittedName>
</protein>
<organism evidence="1 2">
    <name type="scientific">Shewanella electrica</name>
    <dbReference type="NCBI Taxonomy" id="515560"/>
    <lineage>
        <taxon>Bacteria</taxon>
        <taxon>Pseudomonadati</taxon>
        <taxon>Pseudomonadota</taxon>
        <taxon>Gammaproteobacteria</taxon>
        <taxon>Alteromonadales</taxon>
        <taxon>Shewanellaceae</taxon>
        <taxon>Shewanella</taxon>
    </lineage>
</organism>
<keyword evidence="2" id="KW-1185">Reference proteome</keyword>
<dbReference type="RefSeq" id="WP_238898323.1">
    <property type="nucleotide sequence ID" value="NZ_JAKOGG010000022.1"/>
</dbReference>
<evidence type="ECO:0000313" key="1">
    <source>
        <dbReference type="EMBL" id="MCS4558504.1"/>
    </source>
</evidence>